<dbReference type="Gene3D" id="3.30.710.10">
    <property type="entry name" value="Potassium Channel Kv1.1, Chain A"/>
    <property type="match status" value="1"/>
</dbReference>
<dbReference type="EMBL" id="CAJNNW010026889">
    <property type="protein sequence ID" value="CAE8688415.1"/>
    <property type="molecule type" value="Genomic_DNA"/>
</dbReference>
<dbReference type="CDD" id="cd18186">
    <property type="entry name" value="BTB_POZ_ZBTB_KLHL-like"/>
    <property type="match status" value="1"/>
</dbReference>
<feature type="region of interest" description="Disordered" evidence="1">
    <location>
        <begin position="334"/>
        <end position="362"/>
    </location>
</feature>
<accession>A0A813K249</accession>
<protein>
    <recommendedName>
        <fullName evidence="2">BTB domain-containing protein</fullName>
    </recommendedName>
</protein>
<dbReference type="InterPro" id="IPR011333">
    <property type="entry name" value="SKP1/BTB/POZ_sf"/>
</dbReference>
<feature type="non-terminal residue" evidence="3">
    <location>
        <position position="1"/>
    </location>
</feature>
<dbReference type="SMART" id="SM00225">
    <property type="entry name" value="BTB"/>
    <property type="match status" value="1"/>
</dbReference>
<dbReference type="PANTHER" id="PTHR24413">
    <property type="entry name" value="SPECKLE-TYPE POZ PROTEIN"/>
    <property type="match status" value="1"/>
</dbReference>
<dbReference type="SUPFAM" id="SSF54695">
    <property type="entry name" value="POZ domain"/>
    <property type="match status" value="1"/>
</dbReference>
<name>A0A813K249_POLGL</name>
<evidence type="ECO:0000256" key="1">
    <source>
        <dbReference type="SAM" id="MobiDB-lite"/>
    </source>
</evidence>
<evidence type="ECO:0000313" key="3">
    <source>
        <dbReference type="EMBL" id="CAE8688415.1"/>
    </source>
</evidence>
<dbReference type="Pfam" id="PF00651">
    <property type="entry name" value="BTB"/>
    <property type="match status" value="1"/>
</dbReference>
<gene>
    <name evidence="3" type="ORF">PGLA2088_LOCUS25909</name>
</gene>
<evidence type="ECO:0000259" key="2">
    <source>
        <dbReference type="PROSITE" id="PS50097"/>
    </source>
</evidence>
<feature type="region of interest" description="Disordered" evidence="1">
    <location>
        <begin position="1"/>
        <end position="106"/>
    </location>
</feature>
<dbReference type="InterPro" id="IPR000210">
    <property type="entry name" value="BTB/POZ_dom"/>
</dbReference>
<feature type="compositionally biased region" description="Basic and acidic residues" evidence="1">
    <location>
        <begin position="56"/>
        <end position="65"/>
    </location>
</feature>
<proteinExistence type="predicted"/>
<dbReference type="Proteomes" id="UP000626109">
    <property type="component" value="Unassembled WGS sequence"/>
</dbReference>
<dbReference type="AlphaFoldDB" id="A0A813K249"/>
<sequence>AERSLSPHNGQGPWAPSLRLQRPSVDGTSGGGSSRSMGRGGSKSDTASPLMSPKLVRSEGHRPALDADVEVDGDVSPEAGSDEEPAGELGGYQSPGRKRQAAARAAWDTPAPCPAWASPHSSSAVALGLRSATASAAEVSLDERDGAALDLSVAPSELATSRCTGDDDDCDPTSGWDMDLDIFPEVEMRPEVRLFAGTKPDVTFSCRSGRKLLVHRHVLSEVSYFESLFDGGFADQGSESLQVDEDLEVFVEVMRWIYCRSASCDKDMALDLLRLAEFYGIEELIDHASRVLAAQSMGAGFAKANAAKKEESHKKDDDIDGDGYVVVESAGNEAQLASSHTAENPPGDEKAHEPPMAKFKDC</sequence>
<feature type="compositionally biased region" description="Basic and acidic residues" evidence="1">
    <location>
        <begin position="347"/>
        <end position="362"/>
    </location>
</feature>
<reference evidence="3" key="1">
    <citation type="submission" date="2021-02" db="EMBL/GenBank/DDBJ databases">
        <authorList>
            <person name="Dougan E. K."/>
            <person name="Rhodes N."/>
            <person name="Thang M."/>
            <person name="Chan C."/>
        </authorList>
    </citation>
    <scope>NUCLEOTIDE SEQUENCE</scope>
</reference>
<feature type="compositionally biased region" description="Acidic residues" evidence="1">
    <location>
        <begin position="67"/>
        <end position="86"/>
    </location>
</feature>
<feature type="compositionally biased region" description="Gly residues" evidence="1">
    <location>
        <begin position="28"/>
        <end position="41"/>
    </location>
</feature>
<evidence type="ECO:0000313" key="4">
    <source>
        <dbReference type="Proteomes" id="UP000626109"/>
    </source>
</evidence>
<feature type="domain" description="BTB" evidence="2">
    <location>
        <begin position="200"/>
        <end position="266"/>
    </location>
</feature>
<dbReference type="PROSITE" id="PS50097">
    <property type="entry name" value="BTB"/>
    <property type="match status" value="1"/>
</dbReference>
<organism evidence="3 4">
    <name type="scientific">Polarella glacialis</name>
    <name type="common">Dinoflagellate</name>
    <dbReference type="NCBI Taxonomy" id="89957"/>
    <lineage>
        <taxon>Eukaryota</taxon>
        <taxon>Sar</taxon>
        <taxon>Alveolata</taxon>
        <taxon>Dinophyceae</taxon>
        <taxon>Suessiales</taxon>
        <taxon>Suessiaceae</taxon>
        <taxon>Polarella</taxon>
    </lineage>
</organism>
<comment type="caution">
    <text evidence="3">The sequence shown here is derived from an EMBL/GenBank/DDBJ whole genome shotgun (WGS) entry which is preliminary data.</text>
</comment>